<sequence length="268" mass="27979">MTVSNEQLTARIHTEVTDAVGWLVVDNAARRNAVTLAMWRAIPPAVAALDADPAVRVIVLRGAGGTTFVAGADISEFETVRGDAASARSYEDENVAAFDALRAAVKPTLAMIRGFCLGGGLGLAAACDLRIAEEGALFGIPAARLGVGYPPSALRDIVNLVGPARTRELLYTARRVDAREAAAIGLVERLVPRDSLDSEIAALCATLAANAPLTLKAGKRAVAAIAGAPEQADWAAVQALTDACFDSADFAEGRNAFLQKRDPVFKGR</sequence>
<dbReference type="PANTHER" id="PTHR42964">
    <property type="entry name" value="ENOYL-COA HYDRATASE"/>
    <property type="match status" value="1"/>
</dbReference>
<evidence type="ECO:0000256" key="1">
    <source>
        <dbReference type="ARBA" id="ARBA00005254"/>
    </source>
</evidence>
<dbReference type="OrthoDB" id="9795727at2"/>
<dbReference type="PANTHER" id="PTHR42964:SF1">
    <property type="entry name" value="POLYKETIDE BIOSYNTHESIS ENOYL-COA HYDRATASE PKSH-RELATED"/>
    <property type="match status" value="1"/>
</dbReference>
<dbReference type="Proteomes" id="UP000008130">
    <property type="component" value="Chromosome"/>
</dbReference>
<dbReference type="EMBL" id="CP002568">
    <property type="protein sequence ID" value="ADZ70056.1"/>
    <property type="molecule type" value="Genomic_DNA"/>
</dbReference>
<accession>F2J514</accession>
<dbReference type="SUPFAM" id="SSF52096">
    <property type="entry name" value="ClpP/crotonase"/>
    <property type="match status" value="1"/>
</dbReference>
<dbReference type="InterPro" id="IPR029045">
    <property type="entry name" value="ClpP/crotonase-like_dom_sf"/>
</dbReference>
<dbReference type="GO" id="GO:0008300">
    <property type="term" value="P:isoprenoid catabolic process"/>
    <property type="evidence" value="ECO:0007669"/>
    <property type="project" value="TreeGrafter"/>
</dbReference>
<dbReference type="InterPro" id="IPR001753">
    <property type="entry name" value="Enoyl-CoA_hydra/iso"/>
</dbReference>
<dbReference type="eggNOG" id="COG1024">
    <property type="taxonomic scope" value="Bacteria"/>
</dbReference>
<keyword evidence="2" id="KW-0413">Isomerase</keyword>
<reference evidence="2 3" key="1">
    <citation type="journal article" date="2011" name="J. Bacteriol.">
        <title>Complete genome sequence of Polymorphum gilvum SL003B-26A1T, a crude oil-degrading bacterium from oil-polluted saline soil.</title>
        <authorList>
            <person name="Li S.G."/>
            <person name="Tang Y.Q."/>
            <person name="Nie Y."/>
            <person name="Cai M."/>
            <person name="Wu X.L."/>
        </authorList>
    </citation>
    <scope>NUCLEOTIDE SEQUENCE [LARGE SCALE GENOMIC DNA]</scope>
    <source>
        <strain evidence="3">LMG 25793 / CGMCC 1.9160 / SL003B-26A1</strain>
    </source>
</reference>
<dbReference type="KEGG" id="pgv:SL003B_1628"/>
<protein>
    <submittedName>
        <fullName evidence="2">Enoyl-CoA hydratase/isomerase family protein</fullName>
    </submittedName>
</protein>
<dbReference type="AlphaFoldDB" id="F2J514"/>
<dbReference type="GO" id="GO:0016853">
    <property type="term" value="F:isomerase activity"/>
    <property type="evidence" value="ECO:0007669"/>
    <property type="project" value="UniProtKB-KW"/>
</dbReference>
<organism evidence="2 3">
    <name type="scientific">Polymorphum gilvum (strain LMG 25793 / CGMCC 1.9160 / SL003B-26A1)</name>
    <dbReference type="NCBI Taxonomy" id="991905"/>
    <lineage>
        <taxon>Bacteria</taxon>
        <taxon>Pseudomonadati</taxon>
        <taxon>Pseudomonadota</taxon>
        <taxon>Alphaproteobacteria</taxon>
        <taxon>Rhodobacterales</taxon>
        <taxon>Paracoccaceae</taxon>
        <taxon>Polymorphum</taxon>
    </lineage>
</organism>
<dbReference type="STRING" id="991905.SL003B_1628"/>
<dbReference type="NCBIfam" id="NF004781">
    <property type="entry name" value="PRK06127.1"/>
    <property type="match status" value="1"/>
</dbReference>
<dbReference type="InterPro" id="IPR051683">
    <property type="entry name" value="Enoyl-CoA_Hydratase/Isomerase"/>
</dbReference>
<dbReference type="Gene3D" id="3.90.226.10">
    <property type="entry name" value="2-enoyl-CoA Hydratase, Chain A, domain 1"/>
    <property type="match status" value="1"/>
</dbReference>
<keyword evidence="3" id="KW-1185">Reference proteome</keyword>
<proteinExistence type="inferred from homology"/>
<dbReference type="PATRIC" id="fig|991905.3.peg.1673"/>
<dbReference type="HOGENOM" id="CLU_009834_7_3_5"/>
<dbReference type="Pfam" id="PF00378">
    <property type="entry name" value="ECH_1"/>
    <property type="match status" value="1"/>
</dbReference>
<comment type="similarity">
    <text evidence="1">Belongs to the enoyl-CoA hydratase/isomerase family.</text>
</comment>
<gene>
    <name evidence="2" type="ordered locus">SL003B_1628</name>
</gene>
<evidence type="ECO:0000313" key="3">
    <source>
        <dbReference type="Proteomes" id="UP000008130"/>
    </source>
</evidence>
<name>F2J514_POLGS</name>
<dbReference type="RefSeq" id="WP_013652373.1">
    <property type="nucleotide sequence ID" value="NC_015259.1"/>
</dbReference>
<dbReference type="CDD" id="cd06558">
    <property type="entry name" value="crotonase-like"/>
    <property type="match status" value="1"/>
</dbReference>
<evidence type="ECO:0000313" key="2">
    <source>
        <dbReference type="EMBL" id="ADZ70056.1"/>
    </source>
</evidence>